<sequence>MKNVLVRQDLSLSLKFGFLGLGMGGCSIAYECATIKTQITNNHNPYTALLINTNEVDLRKFSEHSNVRKIGLPGYEKGAGRDIAIGEAAFKEHREMIQKEATEFFVDRDFIWVIGGLGGGTGTGSILEAIRMLYANGFKDKCGLMITLPRDNEGSTVIENALDRLKMLAAALKNLGCILVVDNQKLYNDFIKKQPQASISEYLDYSNKYIASALHEINVVTSSFNPIAGYHFDSSELLKTLQSPGLISIGKLEFANGAIDTANQGTFLPDFKKSIENGTLSDGYQFEKATRLAVSMVAHPNTAKRIFSMSFINSIESTVESLSPFATEKSIAVYDDPKGEDISIYTLVSGLGLPKRVNDLVLKAKETQDKSEDIFAQEDSAISALAGFSRKKVEAEVNTAQDPFANTEVAAAKLDIKNKDDFDPFSILNK</sequence>
<evidence type="ECO:0000313" key="3">
    <source>
        <dbReference type="Proteomes" id="UP001596047"/>
    </source>
</evidence>
<dbReference type="InterPro" id="IPR003008">
    <property type="entry name" value="Tubulin_FtsZ_GTPase"/>
</dbReference>
<dbReference type="InterPro" id="IPR049364">
    <property type="entry name" value="TubZ_C"/>
</dbReference>
<gene>
    <name evidence="2" type="ORF">ACFPYJ_18250</name>
</gene>
<dbReference type="Pfam" id="PF21493">
    <property type="entry name" value="TubZ_C"/>
    <property type="match status" value="1"/>
</dbReference>
<accession>A0ABW0VYR2</accession>
<dbReference type="SUPFAM" id="SSF52490">
    <property type="entry name" value="Tubulin nucleotide-binding domain-like"/>
    <property type="match status" value="1"/>
</dbReference>
<proteinExistence type="predicted"/>
<dbReference type="Gene3D" id="3.40.50.1440">
    <property type="entry name" value="Tubulin/FtsZ, GTPase domain"/>
    <property type="match status" value="1"/>
</dbReference>
<protein>
    <submittedName>
        <fullName evidence="2">Plasmid replication protein</fullName>
    </submittedName>
</protein>
<dbReference type="Proteomes" id="UP001596047">
    <property type="component" value="Unassembled WGS sequence"/>
</dbReference>
<dbReference type="PROSITE" id="PS51257">
    <property type="entry name" value="PROKAR_LIPOPROTEIN"/>
    <property type="match status" value="1"/>
</dbReference>
<dbReference type="SMART" id="SM00864">
    <property type="entry name" value="Tubulin"/>
    <property type="match status" value="1"/>
</dbReference>
<organism evidence="2 3">
    <name type="scientific">Paenibacillus solisilvae</name>
    <dbReference type="NCBI Taxonomy" id="2486751"/>
    <lineage>
        <taxon>Bacteria</taxon>
        <taxon>Bacillati</taxon>
        <taxon>Bacillota</taxon>
        <taxon>Bacilli</taxon>
        <taxon>Bacillales</taxon>
        <taxon>Paenibacillaceae</taxon>
        <taxon>Paenibacillus</taxon>
    </lineage>
</organism>
<evidence type="ECO:0000259" key="1">
    <source>
        <dbReference type="SMART" id="SM00864"/>
    </source>
</evidence>
<name>A0ABW0VYR2_9BACL</name>
<evidence type="ECO:0000313" key="2">
    <source>
        <dbReference type="EMBL" id="MFC5651012.1"/>
    </source>
</evidence>
<dbReference type="InterPro" id="IPR036525">
    <property type="entry name" value="Tubulin/FtsZ_GTPase_sf"/>
</dbReference>
<feature type="domain" description="Tubulin/FtsZ GTPase" evidence="1">
    <location>
        <begin position="15"/>
        <end position="229"/>
    </location>
</feature>
<keyword evidence="3" id="KW-1185">Reference proteome</keyword>
<dbReference type="EMBL" id="JBHSOW010000066">
    <property type="protein sequence ID" value="MFC5651012.1"/>
    <property type="molecule type" value="Genomic_DNA"/>
</dbReference>
<comment type="caution">
    <text evidence="2">The sequence shown here is derived from an EMBL/GenBank/DDBJ whole genome shotgun (WGS) entry which is preliminary data.</text>
</comment>
<dbReference type="Pfam" id="PF00091">
    <property type="entry name" value="Tubulin"/>
    <property type="match status" value="1"/>
</dbReference>
<dbReference type="RefSeq" id="WP_379189607.1">
    <property type="nucleotide sequence ID" value="NZ_JBHSOW010000066.1"/>
</dbReference>
<reference evidence="3" key="1">
    <citation type="journal article" date="2019" name="Int. J. Syst. Evol. Microbiol.">
        <title>The Global Catalogue of Microorganisms (GCM) 10K type strain sequencing project: providing services to taxonomists for standard genome sequencing and annotation.</title>
        <authorList>
            <consortium name="The Broad Institute Genomics Platform"/>
            <consortium name="The Broad Institute Genome Sequencing Center for Infectious Disease"/>
            <person name="Wu L."/>
            <person name="Ma J."/>
        </authorList>
    </citation>
    <scope>NUCLEOTIDE SEQUENCE [LARGE SCALE GENOMIC DNA]</scope>
    <source>
        <strain evidence="3">CGMCC 1.3240</strain>
    </source>
</reference>